<accession>A0AAD4GGW3</accession>
<dbReference type="InterPro" id="IPR043519">
    <property type="entry name" value="NT_sf"/>
</dbReference>
<proteinExistence type="predicted"/>
<keyword evidence="2" id="KW-1185">Reference proteome</keyword>
<dbReference type="SUPFAM" id="SSF81301">
    <property type="entry name" value="Nucleotidyltransferase"/>
    <property type="match status" value="1"/>
</dbReference>
<dbReference type="EMBL" id="WHUW01000008">
    <property type="protein sequence ID" value="KAF8443057.1"/>
    <property type="molecule type" value="Genomic_DNA"/>
</dbReference>
<protein>
    <submittedName>
        <fullName evidence="1">Uncharacterized protein</fullName>
    </submittedName>
</protein>
<evidence type="ECO:0000313" key="1">
    <source>
        <dbReference type="EMBL" id="KAF8443057.1"/>
    </source>
</evidence>
<comment type="caution">
    <text evidence="1">The sequence shown here is derived from an EMBL/GenBank/DDBJ whole genome shotgun (WGS) entry which is preliminary data.</text>
</comment>
<sequence length="348" mass="38845">MGGRAFLQHLPPDSLPRLPTPLYVTLKDRLAALLLTLFAIVKIPPEKPEKEDHGDIDFVVARPLSHEGITPEQVGRVLGAVKSIELEGNRTSNYAVSISQEDWLMHAAQPVPSDQIYCQVDVRVCDDEEEAQSVTIFHGYGDLGIIIGAITKSHGLSVNHHGLKVATPHPNPPMLLTSSPRVIFDFMGLSMDRWMRGFETVEETFNFAATSRFFDPRRLYVPSMHALNKSAQGRNMYFDFLVWAQDKVPKMATSGPHQDAVEEALVAFNKKLEWDAMTQEACVRSWLRNNFHGKLVAEWTGLGWKGVKAVMDDVRASAGGERALFGMELEQVKNLVLISQKSLKLDAQ</sequence>
<name>A0AAD4GGW3_BOLED</name>
<dbReference type="AlphaFoldDB" id="A0AAD4GGW3"/>
<gene>
    <name evidence="1" type="ORF">L210DRAFT_3396225</name>
</gene>
<reference evidence="1" key="1">
    <citation type="submission" date="2019-10" db="EMBL/GenBank/DDBJ databases">
        <authorList>
            <consortium name="DOE Joint Genome Institute"/>
            <person name="Kuo A."/>
            <person name="Miyauchi S."/>
            <person name="Kiss E."/>
            <person name="Drula E."/>
            <person name="Kohler A."/>
            <person name="Sanchez-Garcia M."/>
            <person name="Andreopoulos B."/>
            <person name="Barry K.W."/>
            <person name="Bonito G."/>
            <person name="Buee M."/>
            <person name="Carver A."/>
            <person name="Chen C."/>
            <person name="Cichocki N."/>
            <person name="Clum A."/>
            <person name="Culley D."/>
            <person name="Crous P.W."/>
            <person name="Fauchery L."/>
            <person name="Girlanda M."/>
            <person name="Hayes R."/>
            <person name="Keri Z."/>
            <person name="LaButti K."/>
            <person name="Lipzen A."/>
            <person name="Lombard V."/>
            <person name="Magnuson J."/>
            <person name="Maillard F."/>
            <person name="Morin E."/>
            <person name="Murat C."/>
            <person name="Nolan M."/>
            <person name="Ohm R."/>
            <person name="Pangilinan J."/>
            <person name="Pereira M."/>
            <person name="Perotto S."/>
            <person name="Peter M."/>
            <person name="Riley R."/>
            <person name="Sitrit Y."/>
            <person name="Stielow B."/>
            <person name="Szollosi G."/>
            <person name="Zifcakova L."/>
            <person name="Stursova M."/>
            <person name="Spatafora J.W."/>
            <person name="Tedersoo L."/>
            <person name="Vaario L.-M."/>
            <person name="Yamada A."/>
            <person name="Yan M."/>
            <person name="Wang P."/>
            <person name="Xu J."/>
            <person name="Bruns T."/>
            <person name="Baldrian P."/>
            <person name="Vilgalys R."/>
            <person name="Henrissat B."/>
            <person name="Grigoriev I.V."/>
            <person name="Hibbett D."/>
            <person name="Nagy L.G."/>
            <person name="Martin F.M."/>
        </authorList>
    </citation>
    <scope>NUCLEOTIDE SEQUENCE</scope>
    <source>
        <strain evidence="1">BED1</strain>
    </source>
</reference>
<evidence type="ECO:0000313" key="2">
    <source>
        <dbReference type="Proteomes" id="UP001194468"/>
    </source>
</evidence>
<reference evidence="1" key="2">
    <citation type="journal article" date="2020" name="Nat. Commun.">
        <title>Large-scale genome sequencing of mycorrhizal fungi provides insights into the early evolution of symbiotic traits.</title>
        <authorList>
            <person name="Miyauchi S."/>
            <person name="Kiss E."/>
            <person name="Kuo A."/>
            <person name="Drula E."/>
            <person name="Kohler A."/>
            <person name="Sanchez-Garcia M."/>
            <person name="Morin E."/>
            <person name="Andreopoulos B."/>
            <person name="Barry K.W."/>
            <person name="Bonito G."/>
            <person name="Buee M."/>
            <person name="Carver A."/>
            <person name="Chen C."/>
            <person name="Cichocki N."/>
            <person name="Clum A."/>
            <person name="Culley D."/>
            <person name="Crous P.W."/>
            <person name="Fauchery L."/>
            <person name="Girlanda M."/>
            <person name="Hayes R.D."/>
            <person name="Keri Z."/>
            <person name="LaButti K."/>
            <person name="Lipzen A."/>
            <person name="Lombard V."/>
            <person name="Magnuson J."/>
            <person name="Maillard F."/>
            <person name="Murat C."/>
            <person name="Nolan M."/>
            <person name="Ohm R.A."/>
            <person name="Pangilinan J."/>
            <person name="Pereira M.F."/>
            <person name="Perotto S."/>
            <person name="Peter M."/>
            <person name="Pfister S."/>
            <person name="Riley R."/>
            <person name="Sitrit Y."/>
            <person name="Stielow J.B."/>
            <person name="Szollosi G."/>
            <person name="Zifcakova L."/>
            <person name="Stursova M."/>
            <person name="Spatafora J.W."/>
            <person name="Tedersoo L."/>
            <person name="Vaario L.M."/>
            <person name="Yamada A."/>
            <person name="Yan M."/>
            <person name="Wang P."/>
            <person name="Xu J."/>
            <person name="Bruns T."/>
            <person name="Baldrian P."/>
            <person name="Vilgalys R."/>
            <person name="Dunand C."/>
            <person name="Henrissat B."/>
            <person name="Grigoriev I.V."/>
            <person name="Hibbett D."/>
            <person name="Nagy L.G."/>
            <person name="Martin F.M."/>
        </authorList>
    </citation>
    <scope>NUCLEOTIDE SEQUENCE</scope>
    <source>
        <strain evidence="1">BED1</strain>
    </source>
</reference>
<dbReference type="Proteomes" id="UP001194468">
    <property type="component" value="Unassembled WGS sequence"/>
</dbReference>
<organism evidence="1 2">
    <name type="scientific">Boletus edulis BED1</name>
    <dbReference type="NCBI Taxonomy" id="1328754"/>
    <lineage>
        <taxon>Eukaryota</taxon>
        <taxon>Fungi</taxon>
        <taxon>Dikarya</taxon>
        <taxon>Basidiomycota</taxon>
        <taxon>Agaricomycotina</taxon>
        <taxon>Agaricomycetes</taxon>
        <taxon>Agaricomycetidae</taxon>
        <taxon>Boletales</taxon>
        <taxon>Boletineae</taxon>
        <taxon>Boletaceae</taxon>
        <taxon>Boletoideae</taxon>
        <taxon>Boletus</taxon>
    </lineage>
</organism>